<accession>X8CHD1</accession>
<sequence>MIGPIWRRDAVFDFNGAVIDSQEFFFVYRTRRFEPTITGRTELERRYIHAARWCTAADIAELAAAGETVYPLQLSELLADANALADRRALQPRPSCSPSADVSRGRLRGRSRVRTAMRAHSRSDQSVVQALHRAVAQVVGHGEQVDVRKQSGRSGNIRVAGPVIAQLDNHAQVGLEEVGQRVPYDGDLTQRFQERQILRRDQVVGGGTGVPRRHRLLHSRSKLCGREIRIRAVQVIDACNGVGIGDEINWVLREIGPAVVLDRVNRGGVGRVWRVAPLKSTSRPGMYKPWKRSRIPPLGLFGSPSSTKESWSGLGRALAGNALRWRISRVATVALCE</sequence>
<proteinExistence type="predicted"/>
<dbReference type="AlphaFoldDB" id="X8CHD1"/>
<evidence type="ECO:0000256" key="1">
    <source>
        <dbReference type="SAM" id="MobiDB-lite"/>
    </source>
</evidence>
<name>X8CHD1_MYCXE</name>
<protein>
    <submittedName>
        <fullName evidence="2">Uncharacterized protein</fullName>
    </submittedName>
</protein>
<reference evidence="2" key="1">
    <citation type="submission" date="2014-01" db="EMBL/GenBank/DDBJ databases">
        <authorList>
            <person name="Brown-Elliot B."/>
            <person name="Wallace R."/>
            <person name="Lenaerts A."/>
            <person name="Ordway D."/>
            <person name="DeGroote M.A."/>
            <person name="Parker T."/>
            <person name="Sizemore C."/>
            <person name="Tallon L.J."/>
            <person name="Sadzewicz L.K."/>
            <person name="Sengamalay N."/>
            <person name="Fraser C.M."/>
            <person name="Hine E."/>
            <person name="Shefchek K.A."/>
            <person name="Das S.P."/>
            <person name="Tettelin H."/>
        </authorList>
    </citation>
    <scope>NUCLEOTIDE SEQUENCE [LARGE SCALE GENOMIC DNA]</scope>
    <source>
        <strain evidence="2">4042</strain>
    </source>
</reference>
<evidence type="ECO:0000313" key="2">
    <source>
        <dbReference type="EMBL" id="EUA54700.1"/>
    </source>
</evidence>
<dbReference type="EMBL" id="JAOB01000032">
    <property type="protein sequence ID" value="EUA54700.1"/>
    <property type="molecule type" value="Genomic_DNA"/>
</dbReference>
<dbReference type="PATRIC" id="fig|1299334.3.peg.3479"/>
<feature type="region of interest" description="Disordered" evidence="1">
    <location>
        <begin position="89"/>
        <end position="109"/>
    </location>
</feature>
<organism evidence="2">
    <name type="scientific">Mycobacterium xenopi 4042</name>
    <dbReference type="NCBI Taxonomy" id="1299334"/>
    <lineage>
        <taxon>Bacteria</taxon>
        <taxon>Bacillati</taxon>
        <taxon>Actinomycetota</taxon>
        <taxon>Actinomycetes</taxon>
        <taxon>Mycobacteriales</taxon>
        <taxon>Mycobacteriaceae</taxon>
        <taxon>Mycobacterium</taxon>
    </lineage>
</organism>
<gene>
    <name evidence="2" type="ORF">I553_1683</name>
</gene>
<comment type="caution">
    <text evidence="2">The sequence shown here is derived from an EMBL/GenBank/DDBJ whole genome shotgun (WGS) entry which is preliminary data.</text>
</comment>